<accession>A0A9Q1LFM9</accession>
<sequence>MCLPHADKVDEKTEGSQYEQGNSSVLNKVNNNKAVTTNQFDVLSTFNEEDASCKVNQVLEHEDSNDYVNKERFSAQAVEDKAYKSLVISNAEVTIKDWVEKTFGSDIQDEKIVDDIHKESNDEIVIMKNDDVTPVELVQSSLEDNMSMVEQVGDGKVIEKEVEALEEDMDINLYYEIRGAEIITSLKLNLGCEESHANVKHMGDHEEREVE</sequence>
<evidence type="ECO:0000313" key="2">
    <source>
        <dbReference type="EMBL" id="KAJ8534938.1"/>
    </source>
</evidence>
<feature type="compositionally biased region" description="Basic and acidic residues" evidence="1">
    <location>
        <begin position="1"/>
        <end position="14"/>
    </location>
</feature>
<reference evidence="3" key="1">
    <citation type="journal article" date="2023" name="Proc. Natl. Acad. Sci. U.S.A.">
        <title>Genomic and structural basis for evolution of tropane alkaloid biosynthesis.</title>
        <authorList>
            <person name="Wanga Y.-J."/>
            <person name="Taina T."/>
            <person name="Yua J.-Y."/>
            <person name="Lia J."/>
            <person name="Xua B."/>
            <person name="Chenc J."/>
            <person name="D'Auriad J.C."/>
            <person name="Huanga J.-P."/>
            <person name="Huanga S.-X."/>
        </authorList>
    </citation>
    <scope>NUCLEOTIDE SEQUENCE [LARGE SCALE GENOMIC DNA]</scope>
    <source>
        <strain evidence="3">cv. KIB-2019</strain>
    </source>
</reference>
<name>A0A9Q1LFM9_9SOLA</name>
<feature type="region of interest" description="Disordered" evidence="1">
    <location>
        <begin position="1"/>
        <end position="24"/>
    </location>
</feature>
<protein>
    <submittedName>
        <fullName evidence="2">Uncharacterized protein</fullName>
    </submittedName>
</protein>
<dbReference type="Proteomes" id="UP001152561">
    <property type="component" value="Unassembled WGS sequence"/>
</dbReference>
<comment type="caution">
    <text evidence="2">The sequence shown here is derived from an EMBL/GenBank/DDBJ whole genome shotgun (WGS) entry which is preliminary data.</text>
</comment>
<keyword evidence="3" id="KW-1185">Reference proteome</keyword>
<dbReference type="AlphaFoldDB" id="A0A9Q1LFM9"/>
<evidence type="ECO:0000313" key="3">
    <source>
        <dbReference type="Proteomes" id="UP001152561"/>
    </source>
</evidence>
<dbReference type="EMBL" id="JAJAGQ010000019">
    <property type="protein sequence ID" value="KAJ8534938.1"/>
    <property type="molecule type" value="Genomic_DNA"/>
</dbReference>
<organism evidence="2 3">
    <name type="scientific">Anisodus acutangulus</name>
    <dbReference type="NCBI Taxonomy" id="402998"/>
    <lineage>
        <taxon>Eukaryota</taxon>
        <taxon>Viridiplantae</taxon>
        <taxon>Streptophyta</taxon>
        <taxon>Embryophyta</taxon>
        <taxon>Tracheophyta</taxon>
        <taxon>Spermatophyta</taxon>
        <taxon>Magnoliopsida</taxon>
        <taxon>eudicotyledons</taxon>
        <taxon>Gunneridae</taxon>
        <taxon>Pentapetalae</taxon>
        <taxon>asterids</taxon>
        <taxon>lamiids</taxon>
        <taxon>Solanales</taxon>
        <taxon>Solanaceae</taxon>
        <taxon>Solanoideae</taxon>
        <taxon>Hyoscyameae</taxon>
        <taxon>Anisodus</taxon>
    </lineage>
</organism>
<proteinExistence type="predicted"/>
<evidence type="ECO:0000256" key="1">
    <source>
        <dbReference type="SAM" id="MobiDB-lite"/>
    </source>
</evidence>
<gene>
    <name evidence="2" type="ORF">K7X08_016666</name>
</gene>